<name>K2PUV1_9FLAO</name>
<dbReference type="InterPro" id="IPR050955">
    <property type="entry name" value="Plant_Biomass_Hydrol_Est"/>
</dbReference>
<comment type="caution">
    <text evidence="2">The sequence shown here is derived from an EMBL/GenBank/DDBJ whole genome shotgun (WGS) entry which is preliminary data.</text>
</comment>
<dbReference type="AlphaFoldDB" id="K2PUV1"/>
<dbReference type="PANTHER" id="PTHR43037">
    <property type="entry name" value="UNNAMED PRODUCT-RELATED"/>
    <property type="match status" value="1"/>
</dbReference>
<reference evidence="2 3" key="1">
    <citation type="journal article" date="2012" name="J. Bacteriol.">
        <title>Genome Sequence of Galbibacter marinum Type Strain ck-I2-15.</title>
        <authorList>
            <person name="Lai Q."/>
            <person name="Li C."/>
            <person name="Shao Z."/>
        </authorList>
    </citation>
    <scope>NUCLEOTIDE SEQUENCE [LARGE SCALE GENOMIC DNA]</scope>
    <source>
        <strain evidence="3">ck-I2-15</strain>
    </source>
</reference>
<dbReference type="Pfam" id="PF00756">
    <property type="entry name" value="Esterase"/>
    <property type="match status" value="1"/>
</dbReference>
<organism evidence="2 3">
    <name type="scientific">Galbibacter marinus</name>
    <dbReference type="NCBI Taxonomy" id="555500"/>
    <lineage>
        <taxon>Bacteria</taxon>
        <taxon>Pseudomonadati</taxon>
        <taxon>Bacteroidota</taxon>
        <taxon>Flavobacteriia</taxon>
        <taxon>Flavobacteriales</taxon>
        <taxon>Flavobacteriaceae</taxon>
        <taxon>Galbibacter</taxon>
    </lineage>
</organism>
<protein>
    <recommendedName>
        <fullName evidence="4">Phospholipase/carboxylesterase</fullName>
    </recommendedName>
</protein>
<evidence type="ECO:0000313" key="2">
    <source>
        <dbReference type="EMBL" id="EKF56450.1"/>
    </source>
</evidence>
<dbReference type="eggNOG" id="COG4099">
    <property type="taxonomic scope" value="Bacteria"/>
</dbReference>
<dbReference type="STRING" id="555500.I215_02968"/>
<dbReference type="Proteomes" id="UP000007364">
    <property type="component" value="Unassembled WGS sequence"/>
</dbReference>
<sequence>MNYKNNWLSCLLVLLPMLIFSQEQLYKEASLVRQNDTLNYRILLPENFSENQTYPLLLFLHGAGERGSDNKAQLTHGSTLFTAQENRSNFPAIVIFPQCPKDDYWSNVDIDRSKQSIQLEFNSQKEATTALTLVMELLNEQLDQPYVNKDRVYVAGLSMGAMGTFEILSRMPTTFAAAIPICGAGNTALAEKYAQVPLWVFHGAKDNVVAPLYSLEMVEALLKAGGYPKFTLYEDANHNSWDSAFAEPELLTWLFSKNRAQP</sequence>
<proteinExistence type="predicted"/>
<dbReference type="InterPro" id="IPR029058">
    <property type="entry name" value="AB_hydrolase_fold"/>
</dbReference>
<accession>K2PUV1</accession>
<dbReference type="Gene3D" id="3.40.50.1820">
    <property type="entry name" value="alpha/beta hydrolase"/>
    <property type="match status" value="1"/>
</dbReference>
<evidence type="ECO:0000313" key="3">
    <source>
        <dbReference type="Proteomes" id="UP000007364"/>
    </source>
</evidence>
<dbReference type="SUPFAM" id="SSF53474">
    <property type="entry name" value="alpha/beta-Hydrolases"/>
    <property type="match status" value="1"/>
</dbReference>
<evidence type="ECO:0000256" key="1">
    <source>
        <dbReference type="ARBA" id="ARBA00022729"/>
    </source>
</evidence>
<dbReference type="OrthoDB" id="9764953at2"/>
<keyword evidence="1" id="KW-0732">Signal</keyword>
<keyword evidence="3" id="KW-1185">Reference proteome</keyword>
<dbReference type="RefSeq" id="WP_008990469.1">
    <property type="nucleotide sequence ID" value="NZ_AMSG01000002.1"/>
</dbReference>
<dbReference type="PATRIC" id="fig|555500.3.peg.617"/>
<dbReference type="EMBL" id="AMSG01000002">
    <property type="protein sequence ID" value="EKF56450.1"/>
    <property type="molecule type" value="Genomic_DNA"/>
</dbReference>
<evidence type="ECO:0008006" key="4">
    <source>
        <dbReference type="Google" id="ProtNLM"/>
    </source>
</evidence>
<dbReference type="PANTHER" id="PTHR43037:SF1">
    <property type="entry name" value="BLL1128 PROTEIN"/>
    <property type="match status" value="1"/>
</dbReference>
<gene>
    <name evidence="2" type="ORF">I215_02968</name>
</gene>
<dbReference type="InterPro" id="IPR000801">
    <property type="entry name" value="Esterase-like"/>
</dbReference>